<evidence type="ECO:0000256" key="8">
    <source>
        <dbReference type="ARBA" id="ARBA00022777"/>
    </source>
</evidence>
<evidence type="ECO:0000256" key="3">
    <source>
        <dbReference type="ARBA" id="ARBA00012438"/>
    </source>
</evidence>
<dbReference type="PANTHER" id="PTHR44936:SF10">
    <property type="entry name" value="SENSOR PROTEIN RSTB"/>
    <property type="match status" value="1"/>
</dbReference>
<dbReference type="InterPro" id="IPR003594">
    <property type="entry name" value="HATPase_dom"/>
</dbReference>
<gene>
    <name evidence="14" type="ORF">FN976_03525</name>
</gene>
<dbReference type="Proteomes" id="UP000318199">
    <property type="component" value="Unassembled WGS sequence"/>
</dbReference>
<feature type="domain" description="Histidine kinase" evidence="12">
    <location>
        <begin position="243"/>
        <end position="457"/>
    </location>
</feature>
<evidence type="ECO:0000256" key="11">
    <source>
        <dbReference type="SAM" id="Phobius"/>
    </source>
</evidence>
<dbReference type="Gene3D" id="1.10.287.130">
    <property type="match status" value="1"/>
</dbReference>
<dbReference type="SUPFAM" id="SSF47384">
    <property type="entry name" value="Homodimeric domain of signal transducing histidine kinase"/>
    <property type="match status" value="1"/>
</dbReference>
<evidence type="ECO:0000313" key="15">
    <source>
        <dbReference type="Proteomes" id="UP000318199"/>
    </source>
</evidence>
<dbReference type="GO" id="GO:0000155">
    <property type="term" value="F:phosphorelay sensor kinase activity"/>
    <property type="evidence" value="ECO:0007669"/>
    <property type="project" value="InterPro"/>
</dbReference>
<name>A0A562ZWE6_9BURK</name>
<keyword evidence="5" id="KW-0597">Phosphoprotein</keyword>
<dbReference type="SUPFAM" id="SSF158472">
    <property type="entry name" value="HAMP domain-like"/>
    <property type="match status" value="1"/>
</dbReference>
<dbReference type="EC" id="2.7.13.3" evidence="3"/>
<evidence type="ECO:0000256" key="7">
    <source>
        <dbReference type="ARBA" id="ARBA00022741"/>
    </source>
</evidence>
<proteinExistence type="predicted"/>
<dbReference type="EMBL" id="VOBQ01000003">
    <property type="protein sequence ID" value="TWO72615.1"/>
    <property type="molecule type" value="Genomic_DNA"/>
</dbReference>
<evidence type="ECO:0000313" key="14">
    <source>
        <dbReference type="EMBL" id="TWO72615.1"/>
    </source>
</evidence>
<dbReference type="GO" id="GO:0005886">
    <property type="term" value="C:plasma membrane"/>
    <property type="evidence" value="ECO:0007669"/>
    <property type="project" value="UniProtKB-SubCell"/>
</dbReference>
<dbReference type="SMART" id="SM00304">
    <property type="entry name" value="HAMP"/>
    <property type="match status" value="1"/>
</dbReference>
<dbReference type="Pfam" id="PF02518">
    <property type="entry name" value="HATPase_c"/>
    <property type="match status" value="1"/>
</dbReference>
<dbReference type="InterPro" id="IPR036097">
    <property type="entry name" value="HisK_dim/P_sf"/>
</dbReference>
<comment type="catalytic activity">
    <reaction evidence="1">
        <text>ATP + protein L-histidine = ADP + protein N-phospho-L-histidine.</text>
        <dbReference type="EC" id="2.7.13.3"/>
    </reaction>
</comment>
<dbReference type="SMART" id="SM00387">
    <property type="entry name" value="HATPase_c"/>
    <property type="match status" value="1"/>
</dbReference>
<dbReference type="RefSeq" id="WP_145891046.1">
    <property type="nucleotide sequence ID" value="NZ_VOBQ01000003.1"/>
</dbReference>
<evidence type="ECO:0000256" key="9">
    <source>
        <dbReference type="ARBA" id="ARBA00022840"/>
    </source>
</evidence>
<dbReference type="Gene3D" id="3.30.565.10">
    <property type="entry name" value="Histidine kinase-like ATPase, C-terminal domain"/>
    <property type="match status" value="1"/>
</dbReference>
<feature type="domain" description="HAMP" evidence="13">
    <location>
        <begin position="183"/>
        <end position="235"/>
    </location>
</feature>
<evidence type="ECO:0000256" key="4">
    <source>
        <dbReference type="ARBA" id="ARBA00022475"/>
    </source>
</evidence>
<evidence type="ECO:0000256" key="6">
    <source>
        <dbReference type="ARBA" id="ARBA00022679"/>
    </source>
</evidence>
<dbReference type="InterPro" id="IPR003661">
    <property type="entry name" value="HisK_dim/P_dom"/>
</dbReference>
<feature type="transmembrane region" description="Helical" evidence="11">
    <location>
        <begin position="162"/>
        <end position="182"/>
    </location>
</feature>
<sequence>MPEASGRPGVGEPRPRPQWHRRVRHGLRHTVKARLVALFLLLALGMTGAFLFGTQRALTVGWRDAARPLVSDYVDRLAAEIGSPPSRDRARSLAERLPVRIRITGPELRWQSGDFEDDDEHRYWNRRDEHGREVSLLARTTADGHRIEFGVDTRPWRSRPRIVGWATLAVLLGLTALAYAYVRRLLRPLDDIRDGARRFGDGEFTKAIPIRRRDELGELAGDINAMASSLHGMLEAKRTLLLAISHELRSPITRARLHTELLPEGGEGGLRKEALLRDLAEMSTLVTDLLESERLGAGHAALQLADTDLAALAAEVVAALAATQPDAPPVTLDVTPGLPMLRLDPTRIRLLLRNLLANALRHGAGETPPVLRILHGPGEPAIVALSVRDHGPAVDAAALPHLGEPFWRPDSARERATGGAGLGLYLCRLVAQAHGGRMVIRLAEPGLEVLVTLPIPKVS</sequence>
<feature type="compositionally biased region" description="Low complexity" evidence="10">
    <location>
        <begin position="1"/>
        <end position="12"/>
    </location>
</feature>
<dbReference type="InterPro" id="IPR003660">
    <property type="entry name" value="HAMP_dom"/>
</dbReference>
<comment type="caution">
    <text evidence="14">The sequence shown here is derived from an EMBL/GenBank/DDBJ whole genome shotgun (WGS) entry which is preliminary data.</text>
</comment>
<dbReference type="CDD" id="cd00082">
    <property type="entry name" value="HisKA"/>
    <property type="match status" value="1"/>
</dbReference>
<dbReference type="GO" id="GO:0005524">
    <property type="term" value="F:ATP binding"/>
    <property type="evidence" value="ECO:0007669"/>
    <property type="project" value="UniProtKB-KW"/>
</dbReference>
<dbReference type="PRINTS" id="PR00344">
    <property type="entry name" value="BCTRLSENSOR"/>
</dbReference>
<dbReference type="OrthoDB" id="9804645at2"/>
<dbReference type="PROSITE" id="PS50885">
    <property type="entry name" value="HAMP"/>
    <property type="match status" value="1"/>
</dbReference>
<dbReference type="Pfam" id="PF00672">
    <property type="entry name" value="HAMP"/>
    <property type="match status" value="1"/>
</dbReference>
<keyword evidence="4" id="KW-1003">Cell membrane</keyword>
<evidence type="ECO:0000256" key="2">
    <source>
        <dbReference type="ARBA" id="ARBA00004651"/>
    </source>
</evidence>
<reference evidence="14 15" key="1">
    <citation type="submission" date="2019-07" db="EMBL/GenBank/DDBJ databases">
        <title>Caenimonas sedimenti sp. nov., isolated from activated sludge.</title>
        <authorList>
            <person name="Xu J."/>
        </authorList>
    </citation>
    <scope>NUCLEOTIDE SEQUENCE [LARGE SCALE GENOMIC DNA]</scope>
    <source>
        <strain evidence="14 15">HX-9-20</strain>
    </source>
</reference>
<dbReference type="PROSITE" id="PS50109">
    <property type="entry name" value="HIS_KIN"/>
    <property type="match status" value="1"/>
</dbReference>
<organism evidence="14 15">
    <name type="scientific">Caenimonas sedimenti</name>
    <dbReference type="NCBI Taxonomy" id="2596921"/>
    <lineage>
        <taxon>Bacteria</taxon>
        <taxon>Pseudomonadati</taxon>
        <taxon>Pseudomonadota</taxon>
        <taxon>Betaproteobacteria</taxon>
        <taxon>Burkholderiales</taxon>
        <taxon>Comamonadaceae</taxon>
        <taxon>Caenimonas</taxon>
    </lineage>
</organism>
<dbReference type="AlphaFoldDB" id="A0A562ZWE6"/>
<keyword evidence="8 14" id="KW-0418">Kinase</keyword>
<feature type="region of interest" description="Disordered" evidence="10">
    <location>
        <begin position="1"/>
        <end position="21"/>
    </location>
</feature>
<feature type="transmembrane region" description="Helical" evidence="11">
    <location>
        <begin position="31"/>
        <end position="52"/>
    </location>
</feature>
<dbReference type="InterPro" id="IPR036890">
    <property type="entry name" value="HATPase_C_sf"/>
</dbReference>
<keyword evidence="11" id="KW-0812">Transmembrane</keyword>
<keyword evidence="11" id="KW-0472">Membrane</keyword>
<evidence type="ECO:0000259" key="12">
    <source>
        <dbReference type="PROSITE" id="PS50109"/>
    </source>
</evidence>
<dbReference type="InterPro" id="IPR004358">
    <property type="entry name" value="Sig_transdc_His_kin-like_C"/>
</dbReference>
<keyword evidence="9" id="KW-0067">ATP-binding</keyword>
<keyword evidence="11" id="KW-1133">Transmembrane helix</keyword>
<evidence type="ECO:0000256" key="1">
    <source>
        <dbReference type="ARBA" id="ARBA00000085"/>
    </source>
</evidence>
<protein>
    <recommendedName>
        <fullName evidence="3">histidine kinase</fullName>
        <ecNumber evidence="3">2.7.13.3</ecNumber>
    </recommendedName>
</protein>
<comment type="subcellular location">
    <subcellularLocation>
        <location evidence="2">Cell membrane</location>
        <topology evidence="2">Multi-pass membrane protein</topology>
    </subcellularLocation>
</comment>
<dbReference type="InterPro" id="IPR005467">
    <property type="entry name" value="His_kinase_dom"/>
</dbReference>
<evidence type="ECO:0000259" key="13">
    <source>
        <dbReference type="PROSITE" id="PS50885"/>
    </source>
</evidence>
<dbReference type="PANTHER" id="PTHR44936">
    <property type="entry name" value="SENSOR PROTEIN CREC"/>
    <property type="match status" value="1"/>
</dbReference>
<dbReference type="CDD" id="cd06225">
    <property type="entry name" value="HAMP"/>
    <property type="match status" value="1"/>
</dbReference>
<keyword evidence="15" id="KW-1185">Reference proteome</keyword>
<keyword evidence="7" id="KW-0547">Nucleotide-binding</keyword>
<dbReference type="SUPFAM" id="SSF55874">
    <property type="entry name" value="ATPase domain of HSP90 chaperone/DNA topoisomerase II/histidine kinase"/>
    <property type="match status" value="1"/>
</dbReference>
<dbReference type="InterPro" id="IPR050980">
    <property type="entry name" value="2C_sensor_his_kinase"/>
</dbReference>
<accession>A0A562ZWE6</accession>
<keyword evidence="6" id="KW-0808">Transferase</keyword>
<dbReference type="SMART" id="SM00388">
    <property type="entry name" value="HisKA"/>
    <property type="match status" value="1"/>
</dbReference>
<dbReference type="Pfam" id="PF00512">
    <property type="entry name" value="HisKA"/>
    <property type="match status" value="1"/>
</dbReference>
<dbReference type="Gene3D" id="1.10.8.500">
    <property type="entry name" value="HAMP domain in histidine kinase"/>
    <property type="match status" value="1"/>
</dbReference>
<evidence type="ECO:0000256" key="5">
    <source>
        <dbReference type="ARBA" id="ARBA00022553"/>
    </source>
</evidence>
<evidence type="ECO:0000256" key="10">
    <source>
        <dbReference type="SAM" id="MobiDB-lite"/>
    </source>
</evidence>